<evidence type="ECO:0000256" key="10">
    <source>
        <dbReference type="ARBA" id="ARBA00023136"/>
    </source>
</evidence>
<evidence type="ECO:0000256" key="1">
    <source>
        <dbReference type="ARBA" id="ARBA00004637"/>
    </source>
</evidence>
<evidence type="ECO:0000313" key="14">
    <source>
        <dbReference type="Proteomes" id="UP000326924"/>
    </source>
</evidence>
<dbReference type="FunCoup" id="A0A5J5EZ16">
    <property type="interactions" value="256"/>
</dbReference>
<proteinExistence type="inferred from homology"/>
<dbReference type="AlphaFoldDB" id="A0A5J5EZ16"/>
<protein>
    <recommendedName>
        <fullName evidence="4">Mitochondrial import inner membrane translocase subunit TIM16</fullName>
    </recommendedName>
    <alternativeName>
        <fullName evidence="3">Mitochondrial import inner membrane translocase subunit tim16</fullName>
    </alternativeName>
    <alternativeName>
        <fullName evidence="11 12">Presequence translocated-associated motor subunit PAM16</fullName>
    </alternativeName>
</protein>
<accession>A0A5J5EZ16</accession>
<evidence type="ECO:0000256" key="12">
    <source>
        <dbReference type="ARBA" id="ARBA00031407"/>
    </source>
</evidence>
<reference evidence="13 14" key="1">
    <citation type="submission" date="2019-09" db="EMBL/GenBank/DDBJ databases">
        <title>Draft genome of the ectomycorrhizal ascomycete Sphaerosporella brunnea.</title>
        <authorList>
            <consortium name="DOE Joint Genome Institute"/>
            <person name="Benucci G.M."/>
            <person name="Marozzi G."/>
            <person name="Antonielli L."/>
            <person name="Sanchez S."/>
            <person name="Marco P."/>
            <person name="Wang X."/>
            <person name="Falini L.B."/>
            <person name="Barry K."/>
            <person name="Haridas S."/>
            <person name="Lipzen A."/>
            <person name="Labutti K."/>
            <person name="Grigoriev I.V."/>
            <person name="Murat C."/>
            <person name="Martin F."/>
            <person name="Albertini E."/>
            <person name="Donnini D."/>
            <person name="Bonito G."/>
        </authorList>
    </citation>
    <scope>NUCLEOTIDE SEQUENCE [LARGE SCALE GENOMIC DNA]</scope>
    <source>
        <strain evidence="13 14">Sb_GMNB300</strain>
    </source>
</reference>
<dbReference type="PANTHER" id="PTHR12388">
    <property type="entry name" value="MITOCHONDRIA ASSOCIATED GRANULOCYTE MACROPHAGE CSF SIGNALING MOLECULE"/>
    <property type="match status" value="1"/>
</dbReference>
<evidence type="ECO:0000256" key="2">
    <source>
        <dbReference type="ARBA" id="ARBA00008817"/>
    </source>
</evidence>
<dbReference type="PANTHER" id="PTHR12388:SF0">
    <property type="entry name" value="MITOCHONDRIAL IMPORT INNER MEMBRANE TRANSLOCASE SUBUNIT TIM16"/>
    <property type="match status" value="1"/>
</dbReference>
<name>A0A5J5EZ16_9PEZI</name>
<dbReference type="Gene3D" id="1.10.287.110">
    <property type="entry name" value="DnaJ domain"/>
    <property type="match status" value="1"/>
</dbReference>
<evidence type="ECO:0000256" key="6">
    <source>
        <dbReference type="ARBA" id="ARBA00022792"/>
    </source>
</evidence>
<dbReference type="InterPro" id="IPR005341">
    <property type="entry name" value="Tim16"/>
</dbReference>
<dbReference type="GO" id="GO:0030150">
    <property type="term" value="P:protein import into mitochondrial matrix"/>
    <property type="evidence" value="ECO:0007669"/>
    <property type="project" value="InterPro"/>
</dbReference>
<evidence type="ECO:0000313" key="13">
    <source>
        <dbReference type="EMBL" id="KAA8908184.1"/>
    </source>
</evidence>
<evidence type="ECO:0000256" key="8">
    <source>
        <dbReference type="ARBA" id="ARBA00023010"/>
    </source>
</evidence>
<gene>
    <name evidence="13" type="ORF">FN846DRAFT_889542</name>
</gene>
<dbReference type="InterPro" id="IPR036869">
    <property type="entry name" value="J_dom_sf"/>
</dbReference>
<evidence type="ECO:0000256" key="9">
    <source>
        <dbReference type="ARBA" id="ARBA00023128"/>
    </source>
</evidence>
<keyword evidence="6" id="KW-0999">Mitochondrion inner membrane</keyword>
<keyword evidence="5" id="KW-0813">Transport</keyword>
<organism evidence="13 14">
    <name type="scientific">Sphaerosporella brunnea</name>
    <dbReference type="NCBI Taxonomy" id="1250544"/>
    <lineage>
        <taxon>Eukaryota</taxon>
        <taxon>Fungi</taxon>
        <taxon>Dikarya</taxon>
        <taxon>Ascomycota</taxon>
        <taxon>Pezizomycotina</taxon>
        <taxon>Pezizomycetes</taxon>
        <taxon>Pezizales</taxon>
        <taxon>Pyronemataceae</taxon>
        <taxon>Sphaerosporella</taxon>
    </lineage>
</organism>
<dbReference type="Pfam" id="PF03656">
    <property type="entry name" value="Pam16"/>
    <property type="match status" value="1"/>
</dbReference>
<keyword evidence="8" id="KW-0811">Translocation</keyword>
<evidence type="ECO:0000256" key="11">
    <source>
        <dbReference type="ARBA" id="ARBA00030422"/>
    </source>
</evidence>
<dbReference type="InParanoid" id="A0A5J5EZ16"/>
<evidence type="ECO:0000256" key="7">
    <source>
        <dbReference type="ARBA" id="ARBA00022927"/>
    </source>
</evidence>
<dbReference type="GO" id="GO:0005744">
    <property type="term" value="C:TIM23 mitochondrial import inner membrane translocase complex"/>
    <property type="evidence" value="ECO:0007669"/>
    <property type="project" value="InterPro"/>
</dbReference>
<keyword evidence="9" id="KW-0496">Mitochondrion</keyword>
<evidence type="ECO:0000256" key="3">
    <source>
        <dbReference type="ARBA" id="ARBA00013571"/>
    </source>
</evidence>
<keyword evidence="10" id="KW-0472">Membrane</keyword>
<dbReference type="Proteomes" id="UP000326924">
    <property type="component" value="Unassembled WGS sequence"/>
</dbReference>
<keyword evidence="14" id="KW-1185">Reference proteome</keyword>
<sequence>MAHRIIAQIVLVGSRVVGRAFVEAYKQAQASAKYQKAAAAAGTSGVILNGRGGVTLDEAYKILNLKPEGGAAVPSAEAIAERYKTLFERNDPKKGGSFYLQSKVYRARERLEAEAKKAADKAKQQQQQQTAS</sequence>
<comment type="caution">
    <text evidence="13">The sequence shown here is derived from an EMBL/GenBank/DDBJ whole genome shotgun (WGS) entry which is preliminary data.</text>
</comment>
<dbReference type="FunFam" id="1.10.287.110:FF:000006">
    <property type="entry name" value="Import inner membrane translocase subunit TIM16"/>
    <property type="match status" value="1"/>
</dbReference>
<keyword evidence="7" id="KW-0653">Protein transport</keyword>
<comment type="subcellular location">
    <subcellularLocation>
        <location evidence="1">Mitochondrion inner membrane</location>
        <topology evidence="1">Peripheral membrane protein</topology>
    </subcellularLocation>
</comment>
<evidence type="ECO:0000256" key="5">
    <source>
        <dbReference type="ARBA" id="ARBA00022448"/>
    </source>
</evidence>
<comment type="similarity">
    <text evidence="2">Belongs to the TIM16/PAM16 family.</text>
</comment>
<evidence type="ECO:0000256" key="4">
    <source>
        <dbReference type="ARBA" id="ARBA00020721"/>
    </source>
</evidence>
<dbReference type="EMBL" id="VXIS01000070">
    <property type="protein sequence ID" value="KAA8908184.1"/>
    <property type="molecule type" value="Genomic_DNA"/>
</dbReference>
<dbReference type="OrthoDB" id="10262892at2759"/>